<dbReference type="Proteomes" id="UP001178507">
    <property type="component" value="Unassembled WGS sequence"/>
</dbReference>
<organism evidence="1 2">
    <name type="scientific">Effrenium voratum</name>
    <dbReference type="NCBI Taxonomy" id="2562239"/>
    <lineage>
        <taxon>Eukaryota</taxon>
        <taxon>Sar</taxon>
        <taxon>Alveolata</taxon>
        <taxon>Dinophyceae</taxon>
        <taxon>Suessiales</taxon>
        <taxon>Symbiodiniaceae</taxon>
        <taxon>Effrenium</taxon>
    </lineage>
</organism>
<name>A0AA36N6D0_9DINO</name>
<sequence length="283" mass="32785">MPAAVRQATAMARQFDLEDTMRAWQGFLRFSKENRSFYMAVRNQVQRQVASLCSSQLLLVQRAARDLHSCADLHAAACAEIQRRLPKLALSEAAACLAHCTFKREFRPQASALVRAVVQHWNERQDLHDLKVVEVVDALVCLASWDLRPPVLGRLDEILVDRQVELKYTGNVLLWVFATRSLSRMQYRDSKWALVALDLARDKIFLEQVPFHNLCQLLEKFAELNLFDEMAYQSFAELFLAERQLFKELRDIAQVLWAFAHVGFFHPELFDALYNLILDRFEA</sequence>
<dbReference type="EMBL" id="CAUJNA010002779">
    <property type="protein sequence ID" value="CAJ1394159.1"/>
    <property type="molecule type" value="Genomic_DNA"/>
</dbReference>
<dbReference type="AlphaFoldDB" id="A0AA36N6D0"/>
<evidence type="ECO:0000313" key="2">
    <source>
        <dbReference type="Proteomes" id="UP001178507"/>
    </source>
</evidence>
<gene>
    <name evidence="1" type="ORF">EVOR1521_LOCUS18887</name>
</gene>
<proteinExistence type="predicted"/>
<feature type="non-terminal residue" evidence="1">
    <location>
        <position position="1"/>
    </location>
</feature>
<evidence type="ECO:0000313" key="1">
    <source>
        <dbReference type="EMBL" id="CAJ1394159.1"/>
    </source>
</evidence>
<keyword evidence="2" id="KW-1185">Reference proteome</keyword>
<reference evidence="1" key="1">
    <citation type="submission" date="2023-08" db="EMBL/GenBank/DDBJ databases">
        <authorList>
            <person name="Chen Y."/>
            <person name="Shah S."/>
            <person name="Dougan E. K."/>
            <person name="Thang M."/>
            <person name="Chan C."/>
        </authorList>
    </citation>
    <scope>NUCLEOTIDE SEQUENCE</scope>
</reference>
<comment type="caution">
    <text evidence="1">The sequence shown here is derived from an EMBL/GenBank/DDBJ whole genome shotgun (WGS) entry which is preliminary data.</text>
</comment>
<protein>
    <submittedName>
        <fullName evidence="1">Uncharacterized protein</fullName>
    </submittedName>
</protein>
<accession>A0AA36N6D0</accession>